<keyword evidence="2" id="KW-0560">Oxidoreductase</keyword>
<dbReference type="FunFam" id="3.40.50.720:FF:000053">
    <property type="entry name" value="Quinone oxidoreductase 1"/>
    <property type="match status" value="1"/>
</dbReference>
<dbReference type="InterPro" id="IPR011032">
    <property type="entry name" value="GroES-like_sf"/>
</dbReference>
<evidence type="ECO:0000256" key="1">
    <source>
        <dbReference type="ARBA" id="ARBA00022857"/>
    </source>
</evidence>
<dbReference type="InterPro" id="IPR013149">
    <property type="entry name" value="ADH-like_C"/>
</dbReference>
<dbReference type="InterPro" id="IPR047618">
    <property type="entry name" value="QOR-like"/>
</dbReference>
<dbReference type="InterPro" id="IPR020843">
    <property type="entry name" value="ER"/>
</dbReference>
<dbReference type="GO" id="GO:0016491">
    <property type="term" value="F:oxidoreductase activity"/>
    <property type="evidence" value="ECO:0007669"/>
    <property type="project" value="UniProtKB-KW"/>
</dbReference>
<dbReference type="InterPro" id="IPR036291">
    <property type="entry name" value="NAD(P)-bd_dom_sf"/>
</dbReference>
<accession>A0ABD1ZQI2</accession>
<dbReference type="Gene3D" id="3.90.180.10">
    <property type="entry name" value="Medium-chain alcohol dehydrogenases, catalytic domain"/>
    <property type="match status" value="1"/>
</dbReference>
<dbReference type="Pfam" id="PF08240">
    <property type="entry name" value="ADH_N"/>
    <property type="match status" value="1"/>
</dbReference>
<dbReference type="PANTHER" id="PTHR48106:SF13">
    <property type="entry name" value="QUINONE OXIDOREDUCTASE-RELATED"/>
    <property type="match status" value="1"/>
</dbReference>
<dbReference type="InterPro" id="IPR013154">
    <property type="entry name" value="ADH-like_N"/>
</dbReference>
<sequence length="408" mass="43360">MPPFSTGFKTMQHLRSHNAFVRQVSATAGLGLSCSAIRFSSSSESQAPHLKLPFQRIFAQISKDEDTGARSGAKMVKAKAFKVHKVGGPEVLQWEDVEVGEPGEGQVRIRQTAVGLNFIDIYFREGIYTHPTPFTPGMEAVGVVTAVGPGLTGRQVGDRVAYAGILGAYAEERLVAADRVVPVPSNIDDITAAAALLKAGTAQFLLRRLGKVERGVKILVHAAAGGVGSLLCQWGNALGATVIGVVSTEAKAAQAKEDGAHHVLIQSEGDFAEKVKEITNGEGVDIVYDSVGKDTLQQSLECLRRRGLMVCFGQSSGLPDPIPLGALAKKSLFLTRPSLMDYTSTRDELLECAGEVFTALAAGIIKVRVNQTYQLAQAAQAQKDLKERKTTGSTVLIVDSAEKTTGMA</sequence>
<dbReference type="SUPFAM" id="SSF51735">
    <property type="entry name" value="NAD(P)-binding Rossmann-fold domains"/>
    <property type="match status" value="1"/>
</dbReference>
<evidence type="ECO:0000256" key="2">
    <source>
        <dbReference type="ARBA" id="ARBA00023002"/>
    </source>
</evidence>
<proteinExistence type="predicted"/>
<comment type="caution">
    <text evidence="5">The sequence shown here is derived from an EMBL/GenBank/DDBJ whole genome shotgun (WGS) entry which is preliminary data.</text>
</comment>
<feature type="domain" description="Enoyl reductase (ER)" evidence="4">
    <location>
        <begin position="87"/>
        <end position="396"/>
    </location>
</feature>
<dbReference type="Pfam" id="PF00107">
    <property type="entry name" value="ADH_zinc_N"/>
    <property type="match status" value="1"/>
</dbReference>
<dbReference type="AlphaFoldDB" id="A0ABD1ZQI2"/>
<dbReference type="Proteomes" id="UP001605036">
    <property type="component" value="Unassembled WGS sequence"/>
</dbReference>
<evidence type="ECO:0000256" key="3">
    <source>
        <dbReference type="ARBA" id="ARBA00070796"/>
    </source>
</evidence>
<dbReference type="PANTHER" id="PTHR48106">
    <property type="entry name" value="QUINONE OXIDOREDUCTASE PIG3-RELATED"/>
    <property type="match status" value="1"/>
</dbReference>
<keyword evidence="1" id="KW-0521">NADP</keyword>
<protein>
    <recommendedName>
        <fullName evidence="3">Probable quinone oxidoreductase</fullName>
    </recommendedName>
</protein>
<evidence type="ECO:0000313" key="5">
    <source>
        <dbReference type="EMBL" id="KAL2653016.1"/>
    </source>
</evidence>
<dbReference type="EMBL" id="JBHFFA010000001">
    <property type="protein sequence ID" value="KAL2653016.1"/>
    <property type="molecule type" value="Genomic_DNA"/>
</dbReference>
<name>A0ABD1ZQI2_9MARC</name>
<reference evidence="5 6" key="1">
    <citation type="submission" date="2024-09" db="EMBL/GenBank/DDBJ databases">
        <title>Chromosome-scale assembly of Riccia fluitans.</title>
        <authorList>
            <person name="Paukszto L."/>
            <person name="Sawicki J."/>
            <person name="Karawczyk K."/>
            <person name="Piernik-Szablinska J."/>
            <person name="Szczecinska M."/>
            <person name="Mazdziarz M."/>
        </authorList>
    </citation>
    <scope>NUCLEOTIDE SEQUENCE [LARGE SCALE GENOMIC DNA]</scope>
    <source>
        <strain evidence="5">Rf_01</strain>
        <tissue evidence="5">Aerial parts of the thallus</tissue>
    </source>
</reference>
<dbReference type="SMART" id="SM00829">
    <property type="entry name" value="PKS_ER"/>
    <property type="match status" value="1"/>
</dbReference>
<dbReference type="CDD" id="cd05286">
    <property type="entry name" value="QOR2"/>
    <property type="match status" value="1"/>
</dbReference>
<evidence type="ECO:0000313" key="6">
    <source>
        <dbReference type="Proteomes" id="UP001605036"/>
    </source>
</evidence>
<organism evidence="5 6">
    <name type="scientific">Riccia fluitans</name>
    <dbReference type="NCBI Taxonomy" id="41844"/>
    <lineage>
        <taxon>Eukaryota</taxon>
        <taxon>Viridiplantae</taxon>
        <taxon>Streptophyta</taxon>
        <taxon>Embryophyta</taxon>
        <taxon>Marchantiophyta</taxon>
        <taxon>Marchantiopsida</taxon>
        <taxon>Marchantiidae</taxon>
        <taxon>Marchantiales</taxon>
        <taxon>Ricciaceae</taxon>
        <taxon>Riccia</taxon>
    </lineage>
</organism>
<keyword evidence="6" id="KW-1185">Reference proteome</keyword>
<dbReference type="SUPFAM" id="SSF50129">
    <property type="entry name" value="GroES-like"/>
    <property type="match status" value="1"/>
</dbReference>
<gene>
    <name evidence="5" type="ORF">R1flu_021144</name>
</gene>
<evidence type="ECO:0000259" key="4">
    <source>
        <dbReference type="SMART" id="SM00829"/>
    </source>
</evidence>
<dbReference type="Gene3D" id="3.40.50.720">
    <property type="entry name" value="NAD(P)-binding Rossmann-like Domain"/>
    <property type="match status" value="1"/>
</dbReference>